<organism evidence="2 3">
    <name type="scientific">Streblomastix strix</name>
    <dbReference type="NCBI Taxonomy" id="222440"/>
    <lineage>
        <taxon>Eukaryota</taxon>
        <taxon>Metamonada</taxon>
        <taxon>Preaxostyla</taxon>
        <taxon>Oxymonadida</taxon>
        <taxon>Streblomastigidae</taxon>
        <taxon>Streblomastix</taxon>
    </lineage>
</organism>
<comment type="caution">
    <text evidence="2">The sequence shown here is derived from an EMBL/GenBank/DDBJ whole genome shotgun (WGS) entry which is preliminary data.</text>
</comment>
<evidence type="ECO:0000256" key="1">
    <source>
        <dbReference type="SAM" id="MobiDB-lite"/>
    </source>
</evidence>
<dbReference type="AlphaFoldDB" id="A0A5J4W6P6"/>
<name>A0A5J4W6P6_9EUKA</name>
<feature type="compositionally biased region" description="Basic residues" evidence="1">
    <location>
        <begin position="193"/>
        <end position="204"/>
    </location>
</feature>
<proteinExistence type="predicted"/>
<feature type="region of interest" description="Disordered" evidence="1">
    <location>
        <begin position="175"/>
        <end position="237"/>
    </location>
</feature>
<dbReference type="EMBL" id="SNRW01003164">
    <property type="protein sequence ID" value="KAA6390611.1"/>
    <property type="molecule type" value="Genomic_DNA"/>
</dbReference>
<accession>A0A5J4W6P6</accession>
<feature type="compositionally biased region" description="Basic residues" evidence="1">
    <location>
        <begin position="212"/>
        <end position="222"/>
    </location>
</feature>
<gene>
    <name evidence="2" type="ORF">EZS28_013858</name>
</gene>
<protein>
    <submittedName>
        <fullName evidence="2">Uncharacterized protein</fullName>
    </submittedName>
</protein>
<evidence type="ECO:0000313" key="2">
    <source>
        <dbReference type="EMBL" id="KAA6390611.1"/>
    </source>
</evidence>
<reference evidence="2 3" key="1">
    <citation type="submission" date="2019-03" db="EMBL/GenBank/DDBJ databases">
        <title>Single cell metagenomics reveals metabolic interactions within the superorganism composed of flagellate Streblomastix strix and complex community of Bacteroidetes bacteria on its surface.</title>
        <authorList>
            <person name="Treitli S.C."/>
            <person name="Kolisko M."/>
            <person name="Husnik F."/>
            <person name="Keeling P."/>
            <person name="Hampl V."/>
        </authorList>
    </citation>
    <scope>NUCLEOTIDE SEQUENCE [LARGE SCALE GENOMIC DNA]</scope>
    <source>
        <strain evidence="2">ST1C</strain>
    </source>
</reference>
<evidence type="ECO:0000313" key="3">
    <source>
        <dbReference type="Proteomes" id="UP000324800"/>
    </source>
</evidence>
<dbReference type="Proteomes" id="UP000324800">
    <property type="component" value="Unassembled WGS sequence"/>
</dbReference>
<sequence length="284" mass="33598">MSHIQQHIVNFSFCFEVRGAKLYGVQTPAKVAVTLANSPPVSFFIDPDQQRTILKQCHFGVKDRLVRAFRQDGDIQLKFFENENILRSTATISTEDLWNSIGRWITYIIVFRTSRVETLSRMKIAFRLAQLDDEEVDLGVENVIYGEGVSSSDEQEDIDDLEEFDEYYQLKPEQKQYRMIDQDNDQQYSNIYQRRRRSQNRIRGRAQSPNNSKKRRRKKKRRQQLDQSGASSPDINQRETNGIRWINKYDGVRRLRYLLENPEISEQLRNTSDLFELRDLEETT</sequence>
<feature type="compositionally biased region" description="Polar residues" evidence="1">
    <location>
        <begin position="225"/>
        <end position="237"/>
    </location>
</feature>
<feature type="non-terminal residue" evidence="2">
    <location>
        <position position="284"/>
    </location>
</feature>